<feature type="active site" description="Charge relay system" evidence="6">
    <location>
        <position position="235"/>
    </location>
</feature>
<evidence type="ECO:0000256" key="7">
    <source>
        <dbReference type="RuleBase" id="RU363068"/>
    </source>
</evidence>
<dbReference type="GO" id="GO:0018738">
    <property type="term" value="F:S-formylglutathione hydrolase activity"/>
    <property type="evidence" value="ECO:0007669"/>
    <property type="project" value="UniProtKB-EC"/>
</dbReference>
<keyword evidence="4 7" id="KW-0719">Serine esterase</keyword>
<dbReference type="Proteomes" id="UP001360560">
    <property type="component" value="Unassembled WGS sequence"/>
</dbReference>
<dbReference type="Gene3D" id="3.40.50.1820">
    <property type="entry name" value="alpha/beta hydrolase"/>
    <property type="match status" value="1"/>
</dbReference>
<gene>
    <name evidence="8" type="ORF">DASC09_039450</name>
</gene>
<comment type="subcellular location">
    <subcellularLocation>
        <location evidence="7">Cytoplasm</location>
    </subcellularLocation>
</comment>
<name>A0AAV5QQQ3_9ASCO</name>
<protein>
    <recommendedName>
        <fullName evidence="3 7">S-formylglutathione hydrolase</fullName>
        <ecNumber evidence="2 7">3.1.2.12</ecNumber>
    </recommendedName>
</protein>
<organism evidence="8 9">
    <name type="scientific">Saccharomycopsis crataegensis</name>
    <dbReference type="NCBI Taxonomy" id="43959"/>
    <lineage>
        <taxon>Eukaryota</taxon>
        <taxon>Fungi</taxon>
        <taxon>Dikarya</taxon>
        <taxon>Ascomycota</taxon>
        <taxon>Saccharomycotina</taxon>
        <taxon>Saccharomycetes</taxon>
        <taxon>Saccharomycopsidaceae</taxon>
        <taxon>Saccharomycopsis</taxon>
    </lineage>
</organism>
<dbReference type="InterPro" id="IPR000801">
    <property type="entry name" value="Esterase-like"/>
</dbReference>
<dbReference type="GO" id="GO:0052689">
    <property type="term" value="F:carboxylic ester hydrolase activity"/>
    <property type="evidence" value="ECO:0007669"/>
    <property type="project" value="UniProtKB-KW"/>
</dbReference>
<dbReference type="RefSeq" id="XP_064853616.1">
    <property type="nucleotide sequence ID" value="XM_064997544.1"/>
</dbReference>
<keyword evidence="7" id="KW-0963">Cytoplasm</keyword>
<dbReference type="InterPro" id="IPR029058">
    <property type="entry name" value="AB_hydrolase_fold"/>
</dbReference>
<dbReference type="GO" id="GO:0005829">
    <property type="term" value="C:cytosol"/>
    <property type="evidence" value="ECO:0007669"/>
    <property type="project" value="TreeGrafter"/>
</dbReference>
<proteinExistence type="inferred from homology"/>
<evidence type="ECO:0000256" key="5">
    <source>
        <dbReference type="ARBA" id="ARBA00022801"/>
    </source>
</evidence>
<keyword evidence="9" id="KW-1185">Reference proteome</keyword>
<sequence length="296" mass="33047">MTFTVKSEIYTFGGRLLKLSHQSLITNSFMDVNVYLPSQYFNSPESLVKIPVLIYLSGLTCTPQNASEKAGLFGYADKYGLALVFPDTSPKNLPIAGSKDSWDFGESAGFYLDATKEPWSKYFQMHSYILKEIPLLAKQYPKLDFTKKSIMGHSMGGLGALLFFLRNNSESHTEFQSVSCFAPICAPMSVPWGKKAFGGYLADESEWAQYDPTQLIKKYQGINTSDILIHQGTKDGFYSGDINQLQPEKLVEAVKGTRYDGKLNMNLVEGYDHSYYFIASFAGEHVLHHAKALGLV</sequence>
<reference evidence="8 9" key="1">
    <citation type="journal article" date="2023" name="Elife">
        <title>Identification of key yeast species and microbe-microbe interactions impacting larval growth of Drosophila in the wild.</title>
        <authorList>
            <person name="Mure A."/>
            <person name="Sugiura Y."/>
            <person name="Maeda R."/>
            <person name="Honda K."/>
            <person name="Sakurai N."/>
            <person name="Takahashi Y."/>
            <person name="Watada M."/>
            <person name="Katoh T."/>
            <person name="Gotoh A."/>
            <person name="Gotoh Y."/>
            <person name="Taniguchi I."/>
            <person name="Nakamura K."/>
            <person name="Hayashi T."/>
            <person name="Katayama T."/>
            <person name="Uemura T."/>
            <person name="Hattori Y."/>
        </authorList>
    </citation>
    <scope>NUCLEOTIDE SEQUENCE [LARGE SCALE GENOMIC DNA]</scope>
    <source>
        <strain evidence="8 9">SC-9</strain>
    </source>
</reference>
<accession>A0AAV5QQQ3</accession>
<dbReference type="SUPFAM" id="SSF53474">
    <property type="entry name" value="alpha/beta-Hydrolases"/>
    <property type="match status" value="1"/>
</dbReference>
<feature type="active site" description="Charge relay system" evidence="6">
    <location>
        <position position="273"/>
    </location>
</feature>
<comment type="catalytic activity">
    <reaction evidence="7">
        <text>S-formylglutathione + H2O = formate + glutathione + H(+)</text>
        <dbReference type="Rhea" id="RHEA:14961"/>
        <dbReference type="ChEBI" id="CHEBI:15377"/>
        <dbReference type="ChEBI" id="CHEBI:15378"/>
        <dbReference type="ChEBI" id="CHEBI:15740"/>
        <dbReference type="ChEBI" id="CHEBI:57688"/>
        <dbReference type="ChEBI" id="CHEBI:57925"/>
        <dbReference type="EC" id="3.1.2.12"/>
    </reaction>
</comment>
<evidence type="ECO:0000256" key="4">
    <source>
        <dbReference type="ARBA" id="ARBA00022487"/>
    </source>
</evidence>
<dbReference type="Pfam" id="PF00756">
    <property type="entry name" value="Esterase"/>
    <property type="match status" value="1"/>
</dbReference>
<feature type="active site" description="Charge relay system" evidence="6">
    <location>
        <position position="154"/>
    </location>
</feature>
<evidence type="ECO:0000256" key="2">
    <source>
        <dbReference type="ARBA" id="ARBA00012479"/>
    </source>
</evidence>
<evidence type="ECO:0000256" key="3">
    <source>
        <dbReference type="ARBA" id="ARBA00016774"/>
    </source>
</evidence>
<dbReference type="PANTHER" id="PTHR10061">
    <property type="entry name" value="S-FORMYLGLUTATHIONE HYDROLASE"/>
    <property type="match status" value="1"/>
</dbReference>
<evidence type="ECO:0000256" key="6">
    <source>
        <dbReference type="PIRSR" id="PIRSR614186-1"/>
    </source>
</evidence>
<dbReference type="InterPro" id="IPR014186">
    <property type="entry name" value="S-formylglutathione_hydrol"/>
</dbReference>
<keyword evidence="5 7" id="KW-0378">Hydrolase</keyword>
<dbReference type="AlphaFoldDB" id="A0AAV5QQQ3"/>
<dbReference type="EMBL" id="BTFZ01000011">
    <property type="protein sequence ID" value="GMM36620.1"/>
    <property type="molecule type" value="Genomic_DNA"/>
</dbReference>
<comment type="similarity">
    <text evidence="1 7">Belongs to the esterase D family.</text>
</comment>
<dbReference type="PANTHER" id="PTHR10061:SF0">
    <property type="entry name" value="S-FORMYLGLUTATHIONE HYDROLASE"/>
    <property type="match status" value="1"/>
</dbReference>
<evidence type="ECO:0000313" key="8">
    <source>
        <dbReference type="EMBL" id="GMM36620.1"/>
    </source>
</evidence>
<evidence type="ECO:0000313" key="9">
    <source>
        <dbReference type="Proteomes" id="UP001360560"/>
    </source>
</evidence>
<dbReference type="NCBIfam" id="TIGR02821">
    <property type="entry name" value="fghA_ester_D"/>
    <property type="match status" value="1"/>
</dbReference>
<comment type="caution">
    <text evidence="8">The sequence shown here is derived from an EMBL/GenBank/DDBJ whole genome shotgun (WGS) entry which is preliminary data.</text>
</comment>
<comment type="function">
    <text evidence="7">Serine hydrolase involved in the detoxification of formaldehyde.</text>
</comment>
<dbReference type="GeneID" id="90074595"/>
<dbReference type="GO" id="GO:0046294">
    <property type="term" value="P:formaldehyde catabolic process"/>
    <property type="evidence" value="ECO:0007669"/>
    <property type="project" value="InterPro"/>
</dbReference>
<evidence type="ECO:0000256" key="1">
    <source>
        <dbReference type="ARBA" id="ARBA00005622"/>
    </source>
</evidence>
<dbReference type="EC" id="3.1.2.12" evidence="2 7"/>